<evidence type="ECO:0000256" key="3">
    <source>
        <dbReference type="ARBA" id="ARBA00004496"/>
    </source>
</evidence>
<feature type="binding site" evidence="8">
    <location>
        <position position="141"/>
    </location>
    <ligand>
        <name>cyclosporin A</name>
        <dbReference type="ChEBI" id="CHEBI:4031"/>
    </ligand>
</feature>
<dbReference type="PIRSF" id="PIRSF001467">
    <property type="entry name" value="Peptidylpro_ismrse"/>
    <property type="match status" value="1"/>
</dbReference>
<feature type="domain" description="PPIase cyclophilin-type" evidence="10">
    <location>
        <begin position="13"/>
        <end position="182"/>
    </location>
</feature>
<feature type="binding site" evidence="8">
    <location>
        <begin position="85"/>
        <end position="86"/>
    </location>
    <ligand>
        <name>cyclosporin A</name>
        <dbReference type="ChEBI" id="CHEBI:4031"/>
    </ligand>
</feature>
<name>A0A417Y015_9ACTN</name>
<keyword evidence="7 9" id="KW-0413">Isomerase</keyword>
<accession>A0A417Y015</accession>
<comment type="catalytic activity">
    <reaction evidence="1 9">
        <text>[protein]-peptidylproline (omega=180) = [protein]-peptidylproline (omega=0)</text>
        <dbReference type="Rhea" id="RHEA:16237"/>
        <dbReference type="Rhea" id="RHEA-COMP:10747"/>
        <dbReference type="Rhea" id="RHEA-COMP:10748"/>
        <dbReference type="ChEBI" id="CHEBI:83833"/>
        <dbReference type="ChEBI" id="CHEBI:83834"/>
        <dbReference type="EC" id="5.2.1.8"/>
    </reaction>
</comment>
<keyword evidence="12" id="KW-1185">Reference proteome</keyword>
<feature type="binding site" evidence="8">
    <location>
        <begin position="125"/>
        <end position="129"/>
    </location>
    <ligand>
        <name>cyclosporin A</name>
        <dbReference type="ChEBI" id="CHEBI:4031"/>
    </ligand>
</feature>
<dbReference type="InterPro" id="IPR002130">
    <property type="entry name" value="Cyclophilin-type_PPIase_dom"/>
</dbReference>
<organism evidence="11 12">
    <name type="scientific">Nocardioides immobilis</name>
    <dbReference type="NCBI Taxonomy" id="2049295"/>
    <lineage>
        <taxon>Bacteria</taxon>
        <taxon>Bacillati</taxon>
        <taxon>Actinomycetota</taxon>
        <taxon>Actinomycetes</taxon>
        <taxon>Propionibacteriales</taxon>
        <taxon>Nocardioidaceae</taxon>
        <taxon>Nocardioides</taxon>
    </lineage>
</organism>
<reference evidence="11 12" key="1">
    <citation type="submission" date="2018-09" db="EMBL/GenBank/DDBJ databases">
        <title>Genome sequencing of Nocardioides immobilis CCTCC AB 2017083 for comparison to Nocardioides silvaticus.</title>
        <authorList>
            <person name="Li C."/>
            <person name="Wang G."/>
        </authorList>
    </citation>
    <scope>NUCLEOTIDE SEQUENCE [LARGE SCALE GENOMIC DNA]</scope>
    <source>
        <strain evidence="11 12">CCTCC AB 2017083</strain>
    </source>
</reference>
<evidence type="ECO:0000256" key="1">
    <source>
        <dbReference type="ARBA" id="ARBA00000971"/>
    </source>
</evidence>
<dbReference type="InterPro" id="IPR024936">
    <property type="entry name" value="Cyclophilin-type_PPIase"/>
</dbReference>
<comment type="function">
    <text evidence="2 9">PPIases accelerate the folding of proteins. It catalyzes the cis-trans isomerization of proline imidic peptide bonds in oligopeptides.</text>
</comment>
<dbReference type="GO" id="GO:0005737">
    <property type="term" value="C:cytoplasm"/>
    <property type="evidence" value="ECO:0007669"/>
    <property type="project" value="UniProtKB-SubCell"/>
</dbReference>
<dbReference type="GO" id="GO:0003755">
    <property type="term" value="F:peptidyl-prolyl cis-trans isomerase activity"/>
    <property type="evidence" value="ECO:0007669"/>
    <property type="project" value="UniProtKB-UniRule"/>
</dbReference>
<dbReference type="EC" id="5.2.1.8" evidence="9"/>
<evidence type="ECO:0000256" key="6">
    <source>
        <dbReference type="ARBA" id="ARBA00023110"/>
    </source>
</evidence>
<dbReference type="RefSeq" id="WP_118926338.1">
    <property type="nucleotide sequence ID" value="NZ_QXGH01000020.1"/>
</dbReference>
<dbReference type="InterPro" id="IPR020892">
    <property type="entry name" value="Cyclophilin-type_PPIase_CS"/>
</dbReference>
<dbReference type="EMBL" id="QXGH01000020">
    <property type="protein sequence ID" value="RHW25927.1"/>
    <property type="molecule type" value="Genomic_DNA"/>
</dbReference>
<evidence type="ECO:0000256" key="2">
    <source>
        <dbReference type="ARBA" id="ARBA00002388"/>
    </source>
</evidence>
<evidence type="ECO:0000256" key="7">
    <source>
        <dbReference type="ARBA" id="ARBA00023235"/>
    </source>
</evidence>
<dbReference type="FunFam" id="2.40.100.10:FF:000028">
    <property type="entry name" value="Peptidyl-prolyl cis-trans isomerase"/>
    <property type="match status" value="1"/>
</dbReference>
<keyword evidence="5" id="KW-0963">Cytoplasm</keyword>
<evidence type="ECO:0000313" key="11">
    <source>
        <dbReference type="EMBL" id="RHW25927.1"/>
    </source>
</evidence>
<feature type="binding site" evidence="8">
    <location>
        <begin position="111"/>
        <end position="116"/>
    </location>
    <ligand>
        <name>cyclosporin A</name>
        <dbReference type="ChEBI" id="CHEBI:4031"/>
    </ligand>
</feature>
<dbReference type="InterPro" id="IPR044666">
    <property type="entry name" value="Cyclophilin_A-like"/>
</dbReference>
<keyword evidence="6 9" id="KW-0697">Rotamase</keyword>
<proteinExistence type="inferred from homology"/>
<dbReference type="PANTHER" id="PTHR45625">
    <property type="entry name" value="PEPTIDYL-PROLYL CIS-TRANS ISOMERASE-RELATED"/>
    <property type="match status" value="1"/>
</dbReference>
<protein>
    <recommendedName>
        <fullName evidence="9">Peptidyl-prolyl cis-trans isomerase</fullName>
        <shortName evidence="9">PPIase</shortName>
        <ecNumber evidence="9">5.2.1.8</ecNumber>
    </recommendedName>
</protein>
<comment type="subcellular location">
    <subcellularLocation>
        <location evidence="3">Cytoplasm</location>
    </subcellularLocation>
</comment>
<dbReference type="PANTHER" id="PTHR45625:SF4">
    <property type="entry name" value="PEPTIDYLPROLYL ISOMERASE DOMAIN AND WD REPEAT-CONTAINING PROTEIN 1"/>
    <property type="match status" value="1"/>
</dbReference>
<dbReference type="PRINTS" id="PR00153">
    <property type="entry name" value="CSAPPISMRASE"/>
</dbReference>
<feature type="binding site" evidence="8">
    <location>
        <begin position="69"/>
        <end position="80"/>
    </location>
    <ligand>
        <name>cyclosporin A</name>
        <dbReference type="ChEBI" id="CHEBI:4031"/>
    </ligand>
</feature>
<dbReference type="InterPro" id="IPR029000">
    <property type="entry name" value="Cyclophilin-like_dom_sf"/>
</dbReference>
<evidence type="ECO:0000256" key="8">
    <source>
        <dbReference type="PIRSR" id="PIRSR001467-1"/>
    </source>
</evidence>
<dbReference type="CDD" id="cd00317">
    <property type="entry name" value="cyclophilin"/>
    <property type="match status" value="1"/>
</dbReference>
<dbReference type="PROSITE" id="PS50072">
    <property type="entry name" value="CSA_PPIASE_2"/>
    <property type="match status" value="1"/>
</dbReference>
<dbReference type="Pfam" id="PF00160">
    <property type="entry name" value="Pro_isomerase"/>
    <property type="match status" value="1"/>
</dbReference>
<evidence type="ECO:0000256" key="9">
    <source>
        <dbReference type="RuleBase" id="RU363019"/>
    </source>
</evidence>
<feature type="binding site" evidence="8">
    <location>
        <position position="135"/>
    </location>
    <ligand>
        <name>cyclosporin A</name>
        <dbReference type="ChEBI" id="CHEBI:4031"/>
    </ligand>
</feature>
<dbReference type="SUPFAM" id="SSF50891">
    <property type="entry name" value="Cyclophilin-like"/>
    <property type="match status" value="1"/>
</dbReference>
<gene>
    <name evidence="11" type="ORF">D0Z08_16440</name>
</gene>
<evidence type="ECO:0000313" key="12">
    <source>
        <dbReference type="Proteomes" id="UP000283644"/>
    </source>
</evidence>
<evidence type="ECO:0000256" key="5">
    <source>
        <dbReference type="ARBA" id="ARBA00022490"/>
    </source>
</evidence>
<dbReference type="GO" id="GO:0006457">
    <property type="term" value="P:protein folding"/>
    <property type="evidence" value="ECO:0007669"/>
    <property type="project" value="InterPro"/>
</dbReference>
<comment type="caution">
    <text evidence="11">The sequence shown here is derived from an EMBL/GenBank/DDBJ whole genome shotgun (WGS) entry which is preliminary data.</text>
</comment>
<sequence>MADLQAILKTNKGDITINLFPNHAPRTVQSFVGLATGNPVEVSADGPYRPSPREGSAGSTPFYDGLAFHRIIPGFMIQGGCPQGTGTGGPGYNFDDEPHPELTFDKPYLLAMANAGVQGGKGTNGSQFFITVGATTWLNFKHTIFGEVADQAGRDVVDAIAAVPTGPGDRPKEPVVIESVEITGA</sequence>
<dbReference type="OrthoDB" id="9807797at2"/>
<dbReference type="Gene3D" id="2.40.100.10">
    <property type="entry name" value="Cyclophilin-like"/>
    <property type="match status" value="1"/>
</dbReference>
<dbReference type="AlphaFoldDB" id="A0A417Y015"/>
<evidence type="ECO:0000256" key="4">
    <source>
        <dbReference type="ARBA" id="ARBA00007365"/>
    </source>
</evidence>
<evidence type="ECO:0000259" key="10">
    <source>
        <dbReference type="PROSITE" id="PS50072"/>
    </source>
</evidence>
<dbReference type="PROSITE" id="PS00170">
    <property type="entry name" value="CSA_PPIASE_1"/>
    <property type="match status" value="1"/>
</dbReference>
<dbReference type="Proteomes" id="UP000283644">
    <property type="component" value="Unassembled WGS sequence"/>
</dbReference>
<comment type="similarity">
    <text evidence="4 9">Belongs to the cyclophilin-type PPIase family.</text>
</comment>